<dbReference type="AlphaFoldDB" id="A0A6A4H0Q5"/>
<keyword evidence="3" id="KW-1185">Reference proteome</keyword>
<dbReference type="EMBL" id="ML769647">
    <property type="protein sequence ID" value="KAE9390777.1"/>
    <property type="molecule type" value="Genomic_DNA"/>
</dbReference>
<dbReference type="Proteomes" id="UP000799118">
    <property type="component" value="Unassembled WGS sequence"/>
</dbReference>
<reference evidence="2" key="1">
    <citation type="journal article" date="2019" name="Environ. Microbiol.">
        <title>Fungal ecological strategies reflected in gene transcription - a case study of two litter decomposers.</title>
        <authorList>
            <person name="Barbi F."/>
            <person name="Kohler A."/>
            <person name="Barry K."/>
            <person name="Baskaran P."/>
            <person name="Daum C."/>
            <person name="Fauchery L."/>
            <person name="Ihrmark K."/>
            <person name="Kuo A."/>
            <person name="LaButti K."/>
            <person name="Lipzen A."/>
            <person name="Morin E."/>
            <person name="Grigoriev I.V."/>
            <person name="Henrissat B."/>
            <person name="Lindahl B."/>
            <person name="Martin F."/>
        </authorList>
    </citation>
    <scope>NUCLEOTIDE SEQUENCE</scope>
    <source>
        <strain evidence="2">JB14</strain>
    </source>
</reference>
<proteinExistence type="predicted"/>
<accession>A0A6A4H0Q5</accession>
<dbReference type="OrthoDB" id="2269034at2759"/>
<organism evidence="2 3">
    <name type="scientific">Gymnopus androsaceus JB14</name>
    <dbReference type="NCBI Taxonomy" id="1447944"/>
    <lineage>
        <taxon>Eukaryota</taxon>
        <taxon>Fungi</taxon>
        <taxon>Dikarya</taxon>
        <taxon>Basidiomycota</taxon>
        <taxon>Agaricomycotina</taxon>
        <taxon>Agaricomycetes</taxon>
        <taxon>Agaricomycetidae</taxon>
        <taxon>Agaricales</taxon>
        <taxon>Marasmiineae</taxon>
        <taxon>Omphalotaceae</taxon>
        <taxon>Gymnopus</taxon>
    </lineage>
</organism>
<dbReference type="SUPFAM" id="SSF52047">
    <property type="entry name" value="RNI-like"/>
    <property type="match status" value="1"/>
</dbReference>
<evidence type="ECO:0008006" key="4">
    <source>
        <dbReference type="Google" id="ProtNLM"/>
    </source>
</evidence>
<keyword evidence="1" id="KW-0175">Coiled coil</keyword>
<name>A0A6A4H0Q5_9AGAR</name>
<protein>
    <recommendedName>
        <fullName evidence="4">F-box domain-containing protein</fullName>
    </recommendedName>
</protein>
<gene>
    <name evidence="2" type="ORF">BT96DRAFT_1001981</name>
</gene>
<evidence type="ECO:0000256" key="1">
    <source>
        <dbReference type="SAM" id="Coils"/>
    </source>
</evidence>
<sequence>MDTIGRYAKDIGIVSLRKVELRLENEEPDEDVLDELRPLKALRNQGSDNSQSLEVNRRASSIRVSKQMRCENCKLEITDPRVSVNSIQNILRDHRGRGTLHLDRSKVEQVLKDGEKDLEEFSTEILRLQSRLMFLEHRRDRLQSHLRAYGSLISPFSDIIAATNLQATGHCSSALFAPIGDIFALSTPLLWSRINFRIHKECTPALPLLQLSLDLSKEVALELNLSFFWTSDRQAQLAHPACLVIASQAHRWKKLTLKGNQTCRKFRQMPKLCSLTAVDEFTCKYIVCPDFPWHQLTELSLRSCSSIPQFLEACPNLITLHLYLDLDLTYPVGSPVSTIHNKIQSLAIFLAQMNPAEYTEAEDVPSRDVLARVLNQLTIPNLTSFKLASESTWDYPLSVWPPGAMEAFTGFIERSGNNLQILSLTDLYIFHPNLLNILRAVPSDGRADPR</sequence>
<evidence type="ECO:0000313" key="3">
    <source>
        <dbReference type="Proteomes" id="UP000799118"/>
    </source>
</evidence>
<evidence type="ECO:0000313" key="2">
    <source>
        <dbReference type="EMBL" id="KAE9390777.1"/>
    </source>
</evidence>
<feature type="coiled-coil region" evidence="1">
    <location>
        <begin position="111"/>
        <end position="145"/>
    </location>
</feature>